<dbReference type="CDD" id="cd00118">
    <property type="entry name" value="LysM"/>
    <property type="match status" value="2"/>
</dbReference>
<dbReference type="GO" id="GO:0016020">
    <property type="term" value="C:membrane"/>
    <property type="evidence" value="ECO:0007669"/>
    <property type="project" value="InterPro"/>
</dbReference>
<dbReference type="InterPro" id="IPR018392">
    <property type="entry name" value="LysM"/>
</dbReference>
<feature type="chain" id="PRO_5029700598" evidence="3">
    <location>
        <begin position="24"/>
        <end position="517"/>
    </location>
</feature>
<evidence type="ECO:0000313" key="5">
    <source>
        <dbReference type="EMBL" id="NEN22115.1"/>
    </source>
</evidence>
<dbReference type="InterPro" id="IPR000189">
    <property type="entry name" value="Transglyc_AS"/>
</dbReference>
<dbReference type="SUPFAM" id="SSF54106">
    <property type="entry name" value="LysM domain"/>
    <property type="match status" value="2"/>
</dbReference>
<evidence type="ECO:0000256" key="2">
    <source>
        <dbReference type="SAM" id="MobiDB-lite"/>
    </source>
</evidence>
<sequence length="517" mass="58088">MPLGIHIKQLSVLLGFIAFSANASHAISLTDSTKVTEGDTLVAEIFPDDPVLIAMDSLWADERLHWQNFDGDTICQNIYNYPCGFIPEYNDSILMSRLEVLNQATPLDLEYNRYVKAFIALYVDRKRELTSRVLGLSELYYPLFEEKLDQFDIPIELKHLAVVESALNASARSRVGASGLWQFMYNTGRIYGLEVDSYVDDRSDAYKSTIAACRYMRYLYGIYGDWNMVLAAYNSGPGNVNKAIRRSGGKRDYWGIRDYLPRETRSYVPAFIAVNYVMNYAAEHNIYPAKPEFLYAQVDTIQVCRKATFDQIAHFTGMTVAQLELLNPSLKRNVIPESPRCRSLYLPVEAIGMYLANEDSLYHYNEDAPQPVDGIVVEDVVNYYTVKRGDVLGVIAQRNGVGLSDLRAWNNIRGNTIHPGQKLEIRKTVETKAGEETLAEKPKPASTKTVTASTSGTKSVGNSPVDQKFHTVQSGDTLWDIAKMYPGISVNDIKSANSDLNYNRLKPGQKIKIPPTS</sequence>
<keyword evidence="3" id="KW-0732">Signal</keyword>
<comment type="caution">
    <text evidence="5">The sequence shown here is derived from an EMBL/GenBank/DDBJ whole genome shotgun (WGS) entry which is preliminary data.</text>
</comment>
<dbReference type="SMART" id="SM00257">
    <property type="entry name" value="LysM"/>
    <property type="match status" value="2"/>
</dbReference>
<feature type="region of interest" description="Disordered" evidence="2">
    <location>
        <begin position="435"/>
        <end position="467"/>
    </location>
</feature>
<dbReference type="Gene3D" id="3.10.350.10">
    <property type="entry name" value="LysM domain"/>
    <property type="match status" value="2"/>
</dbReference>
<dbReference type="PROSITE" id="PS00922">
    <property type="entry name" value="TRANSGLYCOSYLASE"/>
    <property type="match status" value="1"/>
</dbReference>
<dbReference type="PROSITE" id="PS51782">
    <property type="entry name" value="LYSM"/>
    <property type="match status" value="2"/>
</dbReference>
<comment type="similarity">
    <text evidence="1">Belongs to the transglycosylase Slt family.</text>
</comment>
<dbReference type="InterPro" id="IPR023346">
    <property type="entry name" value="Lysozyme-like_dom_sf"/>
</dbReference>
<feature type="signal peptide" evidence="3">
    <location>
        <begin position="1"/>
        <end position="23"/>
    </location>
</feature>
<keyword evidence="6" id="KW-1185">Reference proteome</keyword>
<dbReference type="Proteomes" id="UP000486602">
    <property type="component" value="Unassembled WGS sequence"/>
</dbReference>
<organism evidence="5 6">
    <name type="scientific">Cryomorpha ignava</name>
    <dbReference type="NCBI Taxonomy" id="101383"/>
    <lineage>
        <taxon>Bacteria</taxon>
        <taxon>Pseudomonadati</taxon>
        <taxon>Bacteroidota</taxon>
        <taxon>Flavobacteriia</taxon>
        <taxon>Flavobacteriales</taxon>
        <taxon>Cryomorphaceae</taxon>
        <taxon>Cryomorpha</taxon>
    </lineage>
</organism>
<dbReference type="InterPro" id="IPR008258">
    <property type="entry name" value="Transglycosylase_SLT_dom_1"/>
</dbReference>
<name>A0A7K3WN38_9FLAO</name>
<evidence type="ECO:0000256" key="3">
    <source>
        <dbReference type="SAM" id="SignalP"/>
    </source>
</evidence>
<dbReference type="Pfam" id="PF01464">
    <property type="entry name" value="SLT"/>
    <property type="match status" value="1"/>
</dbReference>
<dbReference type="CDD" id="cd16894">
    <property type="entry name" value="MltD-like"/>
    <property type="match status" value="1"/>
</dbReference>
<dbReference type="PANTHER" id="PTHR33734:SF22">
    <property type="entry name" value="MEMBRANE-BOUND LYTIC MUREIN TRANSGLYCOSYLASE D"/>
    <property type="match status" value="1"/>
</dbReference>
<dbReference type="Pfam" id="PF01476">
    <property type="entry name" value="LysM"/>
    <property type="match status" value="2"/>
</dbReference>
<feature type="domain" description="LysM" evidence="4">
    <location>
        <begin position="468"/>
        <end position="513"/>
    </location>
</feature>
<reference evidence="5 6" key="1">
    <citation type="submission" date="2020-02" db="EMBL/GenBank/DDBJ databases">
        <title>Out from the shadows clarifying the taxonomy of the family Cryomorphaceae and related taxa by utilizing the GTDB taxonomic framework.</title>
        <authorList>
            <person name="Bowman J.P."/>
        </authorList>
    </citation>
    <scope>NUCLEOTIDE SEQUENCE [LARGE SCALE GENOMIC DNA]</scope>
    <source>
        <strain evidence="5 6">QSSC 1-22</strain>
    </source>
</reference>
<evidence type="ECO:0000256" key="1">
    <source>
        <dbReference type="ARBA" id="ARBA00007734"/>
    </source>
</evidence>
<dbReference type="GO" id="GO:0008932">
    <property type="term" value="F:lytic endotransglycosylase activity"/>
    <property type="evidence" value="ECO:0007669"/>
    <property type="project" value="TreeGrafter"/>
</dbReference>
<protein>
    <submittedName>
        <fullName evidence="5">LysM peptidoglycan-binding domain-containing protein</fullName>
    </submittedName>
</protein>
<accession>A0A7K3WN38</accession>
<gene>
    <name evidence="5" type="ORF">G3O08_01175</name>
</gene>
<feature type="domain" description="LysM" evidence="4">
    <location>
        <begin position="382"/>
        <end position="425"/>
    </location>
</feature>
<dbReference type="PANTHER" id="PTHR33734">
    <property type="entry name" value="LYSM DOMAIN-CONTAINING GPI-ANCHORED PROTEIN 2"/>
    <property type="match status" value="1"/>
</dbReference>
<dbReference type="Gene3D" id="1.10.530.10">
    <property type="match status" value="1"/>
</dbReference>
<dbReference type="EMBL" id="JAAGVY010000001">
    <property type="protein sequence ID" value="NEN22115.1"/>
    <property type="molecule type" value="Genomic_DNA"/>
</dbReference>
<feature type="compositionally biased region" description="Polar residues" evidence="2">
    <location>
        <begin position="446"/>
        <end position="467"/>
    </location>
</feature>
<dbReference type="InterPro" id="IPR036779">
    <property type="entry name" value="LysM_dom_sf"/>
</dbReference>
<evidence type="ECO:0000259" key="4">
    <source>
        <dbReference type="PROSITE" id="PS51782"/>
    </source>
</evidence>
<proteinExistence type="inferred from homology"/>
<dbReference type="AlphaFoldDB" id="A0A7K3WN38"/>
<evidence type="ECO:0000313" key="6">
    <source>
        <dbReference type="Proteomes" id="UP000486602"/>
    </source>
</evidence>
<dbReference type="GO" id="GO:0000270">
    <property type="term" value="P:peptidoglycan metabolic process"/>
    <property type="evidence" value="ECO:0007669"/>
    <property type="project" value="InterPro"/>
</dbReference>
<dbReference type="RefSeq" id="WP_163282829.1">
    <property type="nucleotide sequence ID" value="NZ_JAAGVY010000001.1"/>
</dbReference>
<dbReference type="SUPFAM" id="SSF53955">
    <property type="entry name" value="Lysozyme-like"/>
    <property type="match status" value="1"/>
</dbReference>